<dbReference type="VEuPathDB" id="FungiDB:ASPZODRAFT_135554"/>
<protein>
    <submittedName>
        <fullName evidence="1">Uncharacterized protein</fullName>
    </submittedName>
</protein>
<proteinExistence type="predicted"/>
<dbReference type="GeneID" id="34610298"/>
<evidence type="ECO:0000313" key="1">
    <source>
        <dbReference type="EMBL" id="OJJ44093.1"/>
    </source>
</evidence>
<name>A0A1L9SA89_9EURO</name>
<dbReference type="AlphaFoldDB" id="A0A1L9SA89"/>
<accession>A0A1L9SA89</accession>
<gene>
    <name evidence="1" type="ORF">ASPZODRAFT_135554</name>
</gene>
<sequence length="61" mass="6726">MGMKQSHFLYGPVVTWKAAKDSPTRLLWSRQILLVACPSDNGGMTVCLCLSCLCRLPETVV</sequence>
<evidence type="ECO:0000313" key="2">
    <source>
        <dbReference type="Proteomes" id="UP000184188"/>
    </source>
</evidence>
<dbReference type="EMBL" id="KV878349">
    <property type="protein sequence ID" value="OJJ44093.1"/>
    <property type="molecule type" value="Genomic_DNA"/>
</dbReference>
<dbReference type="Proteomes" id="UP000184188">
    <property type="component" value="Unassembled WGS sequence"/>
</dbReference>
<dbReference type="RefSeq" id="XP_022578603.1">
    <property type="nucleotide sequence ID" value="XM_022723833.1"/>
</dbReference>
<keyword evidence="2" id="KW-1185">Reference proteome</keyword>
<reference evidence="2" key="1">
    <citation type="journal article" date="2017" name="Genome Biol.">
        <title>Comparative genomics reveals high biological diversity and specific adaptations in the industrially and medically important fungal genus Aspergillus.</title>
        <authorList>
            <person name="de Vries R.P."/>
            <person name="Riley R."/>
            <person name="Wiebenga A."/>
            <person name="Aguilar-Osorio G."/>
            <person name="Amillis S."/>
            <person name="Uchima C.A."/>
            <person name="Anderluh G."/>
            <person name="Asadollahi M."/>
            <person name="Askin M."/>
            <person name="Barry K."/>
            <person name="Battaglia E."/>
            <person name="Bayram O."/>
            <person name="Benocci T."/>
            <person name="Braus-Stromeyer S.A."/>
            <person name="Caldana C."/>
            <person name="Canovas D."/>
            <person name="Cerqueira G.C."/>
            <person name="Chen F."/>
            <person name="Chen W."/>
            <person name="Choi C."/>
            <person name="Clum A."/>
            <person name="Dos Santos R.A."/>
            <person name="Damasio A.R."/>
            <person name="Diallinas G."/>
            <person name="Emri T."/>
            <person name="Fekete E."/>
            <person name="Flipphi M."/>
            <person name="Freyberg S."/>
            <person name="Gallo A."/>
            <person name="Gournas C."/>
            <person name="Habgood R."/>
            <person name="Hainaut M."/>
            <person name="Harispe M.L."/>
            <person name="Henrissat B."/>
            <person name="Hilden K.S."/>
            <person name="Hope R."/>
            <person name="Hossain A."/>
            <person name="Karabika E."/>
            <person name="Karaffa L."/>
            <person name="Karanyi Z."/>
            <person name="Krasevec N."/>
            <person name="Kuo A."/>
            <person name="Kusch H."/>
            <person name="LaButti K."/>
            <person name="Lagendijk E.L."/>
            <person name="Lapidus A."/>
            <person name="Levasseur A."/>
            <person name="Lindquist E."/>
            <person name="Lipzen A."/>
            <person name="Logrieco A.F."/>
            <person name="MacCabe A."/>
            <person name="Maekelae M.R."/>
            <person name="Malavazi I."/>
            <person name="Melin P."/>
            <person name="Meyer V."/>
            <person name="Mielnichuk N."/>
            <person name="Miskei M."/>
            <person name="Molnar A.P."/>
            <person name="Mule G."/>
            <person name="Ngan C.Y."/>
            <person name="Orejas M."/>
            <person name="Orosz E."/>
            <person name="Ouedraogo J.P."/>
            <person name="Overkamp K.M."/>
            <person name="Park H.-S."/>
            <person name="Perrone G."/>
            <person name="Piumi F."/>
            <person name="Punt P.J."/>
            <person name="Ram A.F."/>
            <person name="Ramon A."/>
            <person name="Rauscher S."/>
            <person name="Record E."/>
            <person name="Riano-Pachon D.M."/>
            <person name="Robert V."/>
            <person name="Roehrig J."/>
            <person name="Ruller R."/>
            <person name="Salamov A."/>
            <person name="Salih N.S."/>
            <person name="Samson R.A."/>
            <person name="Sandor E."/>
            <person name="Sanguinetti M."/>
            <person name="Schuetze T."/>
            <person name="Sepcic K."/>
            <person name="Shelest E."/>
            <person name="Sherlock G."/>
            <person name="Sophianopoulou V."/>
            <person name="Squina F.M."/>
            <person name="Sun H."/>
            <person name="Susca A."/>
            <person name="Todd R.B."/>
            <person name="Tsang A."/>
            <person name="Unkles S.E."/>
            <person name="van de Wiele N."/>
            <person name="van Rossen-Uffink D."/>
            <person name="Oliveira J.V."/>
            <person name="Vesth T.C."/>
            <person name="Visser J."/>
            <person name="Yu J.-H."/>
            <person name="Zhou M."/>
            <person name="Andersen M.R."/>
            <person name="Archer D.B."/>
            <person name="Baker S.E."/>
            <person name="Benoit I."/>
            <person name="Brakhage A.A."/>
            <person name="Braus G.H."/>
            <person name="Fischer R."/>
            <person name="Frisvad J.C."/>
            <person name="Goldman G.H."/>
            <person name="Houbraken J."/>
            <person name="Oakley B."/>
            <person name="Pocsi I."/>
            <person name="Scazzocchio C."/>
            <person name="Seiboth B."/>
            <person name="vanKuyk P.A."/>
            <person name="Wortman J."/>
            <person name="Dyer P.S."/>
            <person name="Grigoriev I.V."/>
        </authorList>
    </citation>
    <scope>NUCLEOTIDE SEQUENCE [LARGE SCALE GENOMIC DNA]</scope>
    <source>
        <strain evidence="2">CBS 506.65</strain>
    </source>
</reference>
<organism evidence="1 2">
    <name type="scientific">Penicilliopsis zonata CBS 506.65</name>
    <dbReference type="NCBI Taxonomy" id="1073090"/>
    <lineage>
        <taxon>Eukaryota</taxon>
        <taxon>Fungi</taxon>
        <taxon>Dikarya</taxon>
        <taxon>Ascomycota</taxon>
        <taxon>Pezizomycotina</taxon>
        <taxon>Eurotiomycetes</taxon>
        <taxon>Eurotiomycetidae</taxon>
        <taxon>Eurotiales</taxon>
        <taxon>Aspergillaceae</taxon>
        <taxon>Penicilliopsis</taxon>
    </lineage>
</organism>